<dbReference type="Pfam" id="PF23598">
    <property type="entry name" value="LRR_14"/>
    <property type="match status" value="1"/>
</dbReference>
<dbReference type="InterPro" id="IPR027417">
    <property type="entry name" value="P-loop_NTPase"/>
</dbReference>
<evidence type="ECO:0000313" key="6">
    <source>
        <dbReference type="Proteomes" id="UP000019116"/>
    </source>
</evidence>
<dbReference type="OrthoDB" id="629866at2759"/>
<dbReference type="EnsemblPlants" id="TraesCS3B02G576600.1">
    <property type="protein sequence ID" value="TraesCS3B02G576600.1"/>
    <property type="gene ID" value="TraesCS3B02G576600"/>
</dbReference>
<dbReference type="PRINTS" id="PR00364">
    <property type="entry name" value="DISEASERSIST"/>
</dbReference>
<dbReference type="Gramene" id="TraesCS3B02G576600.1">
    <property type="protein sequence ID" value="TraesCS3B02G576600.1"/>
    <property type="gene ID" value="TraesCS3B02G576600"/>
</dbReference>
<dbReference type="Gramene" id="TraesKAR3B01G0547230.1">
    <property type="protein sequence ID" value="cds.TraesKAR3B01G0547230.1"/>
    <property type="gene ID" value="TraesKAR3B01G0547230"/>
</dbReference>
<name>A0A3B6FY80_WHEAT</name>
<dbReference type="Gramene" id="TraesCAD_scaffold_005483_01G000200.1">
    <property type="protein sequence ID" value="TraesCAD_scaffold_005483_01G000200.1"/>
    <property type="gene ID" value="TraesCAD_scaffold_005483_01G000200"/>
</dbReference>
<accession>A0A3B6FY80</accession>
<dbReference type="InterPro" id="IPR002182">
    <property type="entry name" value="NB-ARC"/>
</dbReference>
<dbReference type="Gramene" id="TraesJUL3B03G01798900.1">
    <property type="protein sequence ID" value="TraesJUL3B03G01798900.1"/>
    <property type="gene ID" value="TraesJUL3B03G01798900"/>
</dbReference>
<dbReference type="InterPro" id="IPR055414">
    <property type="entry name" value="LRR_R13L4/SHOC2-like"/>
</dbReference>
<dbReference type="GO" id="GO:0006952">
    <property type="term" value="P:defense response"/>
    <property type="evidence" value="ECO:0007669"/>
    <property type="project" value="UniProtKB-KW"/>
</dbReference>
<dbReference type="AlphaFoldDB" id="A0A3B6FY80"/>
<dbReference type="InterPro" id="IPR044974">
    <property type="entry name" value="Disease_R_plants"/>
</dbReference>
<dbReference type="PANTHER" id="PTHR23155:SF1227">
    <property type="entry name" value="OS11G0462500 PROTEIN"/>
    <property type="match status" value="1"/>
</dbReference>
<keyword evidence="1" id="KW-0677">Repeat</keyword>
<dbReference type="Gramene" id="TraesCS3B03G1440400.1">
    <property type="protein sequence ID" value="TraesCS3B03G1440400.1.CDS"/>
    <property type="gene ID" value="TraesCS3B03G1440400"/>
</dbReference>
<dbReference type="Gramene" id="TraesROB_scaffold_000542_01G000100.1">
    <property type="protein sequence ID" value="TraesROB_scaffold_000542_01G000100.1"/>
    <property type="gene ID" value="TraesROB_scaffold_000542_01G000100"/>
</dbReference>
<dbReference type="Proteomes" id="UP000019116">
    <property type="component" value="Chromosome 3B"/>
</dbReference>
<organism evidence="5">
    <name type="scientific">Triticum aestivum</name>
    <name type="common">Wheat</name>
    <dbReference type="NCBI Taxonomy" id="4565"/>
    <lineage>
        <taxon>Eukaryota</taxon>
        <taxon>Viridiplantae</taxon>
        <taxon>Streptophyta</taxon>
        <taxon>Embryophyta</taxon>
        <taxon>Tracheophyta</taxon>
        <taxon>Spermatophyta</taxon>
        <taxon>Magnoliopsida</taxon>
        <taxon>Liliopsida</taxon>
        <taxon>Poales</taxon>
        <taxon>Poaceae</taxon>
        <taxon>BOP clade</taxon>
        <taxon>Pooideae</taxon>
        <taxon>Triticodae</taxon>
        <taxon>Triticeae</taxon>
        <taxon>Triticinae</taxon>
        <taxon>Triticum</taxon>
    </lineage>
</organism>
<evidence type="ECO:0000259" key="3">
    <source>
        <dbReference type="Pfam" id="PF00931"/>
    </source>
</evidence>
<dbReference type="Gene3D" id="3.40.50.300">
    <property type="entry name" value="P-loop containing nucleotide triphosphate hydrolases"/>
    <property type="match status" value="1"/>
</dbReference>
<dbReference type="PANTHER" id="PTHR23155">
    <property type="entry name" value="DISEASE RESISTANCE PROTEIN RP"/>
    <property type="match status" value="1"/>
</dbReference>
<feature type="domain" description="Disease resistance R13L4/SHOC-2-like LRR" evidence="4">
    <location>
        <begin position="526"/>
        <end position="885"/>
    </location>
</feature>
<evidence type="ECO:0000259" key="4">
    <source>
        <dbReference type="Pfam" id="PF23598"/>
    </source>
</evidence>
<sequence length="892" mass="99936">MEAIAFGAFFNTILPKLLQKIKDSKRDKISINANIQDFTIEAEAVQSQLEDGYSQSQYEGAHKAKLMGIDRRLKVLCQDAHDCIHRFLRKGSPLESCAEFAAKIQGFNDNVHKLHDEVRDRIASLKQGSASASGQPSARYVTPDKVVGRLERLAELQELVHLPGRESNEKAPKVISIVGFAGVGKTLLANEFYSSEEGKKFHHRAWVTAAGTHEEVVKNILMEIDPKGNHAKDALDLQRLCHSLQDFLRGKEYLIVIDDMKRGELWNKIKYVFENVKGTVFVTTNIQEVANNCSQCINGYVYKLSPLDGNESVNLFKKECFSGDPDYAADVLKKCDGLPLAIVNMANYLQSEGGWTSEGCKAACRELGALLVQEDKCKLPGMQWVLMNKYTGLPGYAIRSCLLYFCMYKKNIAALPKRNSLIRRWQAEGFVDGKTGCKYLKTLINHNIIQSMEVNTNGTTKRCRPPGMMAEYISQISMSENFAALVSDLVETRNNRIRRLYFDANSAEDERITSGMDLSIVLTLVISGIGSEAILNFEKYELLAVLDLKECTNLDDNHVKYICKLLLLKYLNLGKTIGKIPRDIGQLKLLETLEMRTTETVQVYREVLQLPNLKHLIGKFELIYKRPIEVEISKDERLKKFLSNKSVLETVTAYVSQTAKGFPEAMLHMSQLRKVKIFCTDRADVTEKEVLTTAIKKFIHGGTDNVNGGQSHSLSIDFHKCTSIIQEILAGPGSLTSLKLRGDWRPFLGANPDFTKISGITKLCLSSTYLSGNEALAGLTDLIALEYLKLYEQDLGSLTIQPGTFQRLTGLCLVGDKSLYRITIQPGALPRLVSLHLICEVIDKRVQLLNGSLQRLREIALHSGVTPEIKEAWKKAAKVHPNRPDVFFIQKA</sequence>
<protein>
    <submittedName>
        <fullName evidence="5">Uncharacterized protein</fullName>
    </submittedName>
</protein>
<dbReference type="Gramene" id="TraesNOR3B03G01807550.1">
    <property type="protein sequence ID" value="TraesNOR3B03G01807550.1"/>
    <property type="gene ID" value="TraesNOR3B03G01807550"/>
</dbReference>
<dbReference type="Gramene" id="TraesCLE_scaffold_078024_01G000100.1">
    <property type="protein sequence ID" value="TraesCLE_scaffold_078024_01G000100.1"/>
    <property type="gene ID" value="TraesCLE_scaffold_078024_01G000100"/>
</dbReference>
<dbReference type="Gramene" id="TraesLDM3B03G01780900.1">
    <property type="protein sequence ID" value="TraesLDM3B03G01780900.1"/>
    <property type="gene ID" value="TraesLDM3B03G01780900"/>
</dbReference>
<dbReference type="Pfam" id="PF00931">
    <property type="entry name" value="NB-ARC"/>
    <property type="match status" value="1"/>
</dbReference>
<dbReference type="Gramene" id="TraesARI3B03G01814410.1">
    <property type="protein sequence ID" value="TraesARI3B03G01814410.1"/>
    <property type="gene ID" value="TraesARI3B03G01814410"/>
</dbReference>
<dbReference type="Gramene" id="TraesWEE_scaffold_010771_01G000100.1">
    <property type="protein sequence ID" value="TraesWEE_scaffold_010771_01G000100.1"/>
    <property type="gene ID" value="TraesWEE_scaffold_010771_01G000100"/>
</dbReference>
<dbReference type="RefSeq" id="XP_044352228.1">
    <property type="nucleotide sequence ID" value="XM_044496293.1"/>
</dbReference>
<dbReference type="SMR" id="A0A3B6FY80"/>
<dbReference type="Gene3D" id="1.10.8.430">
    <property type="entry name" value="Helical domain of apoptotic protease-activating factors"/>
    <property type="match status" value="1"/>
</dbReference>
<dbReference type="Gramene" id="TraesMAC3B03G01782920.1">
    <property type="protein sequence ID" value="TraesMAC3B03G01782920.1"/>
    <property type="gene ID" value="TraesMAC3B03G01782920"/>
</dbReference>
<dbReference type="GO" id="GO:0051707">
    <property type="term" value="P:response to other organism"/>
    <property type="evidence" value="ECO:0007669"/>
    <property type="project" value="UniProtKB-ARBA"/>
</dbReference>
<proteinExistence type="predicted"/>
<evidence type="ECO:0000256" key="2">
    <source>
        <dbReference type="ARBA" id="ARBA00022821"/>
    </source>
</evidence>
<keyword evidence="6" id="KW-1185">Reference proteome</keyword>
<dbReference type="InterPro" id="IPR042197">
    <property type="entry name" value="Apaf_helical"/>
</dbReference>
<dbReference type="Gene3D" id="3.80.10.10">
    <property type="entry name" value="Ribonuclease Inhibitor"/>
    <property type="match status" value="1"/>
</dbReference>
<evidence type="ECO:0000256" key="1">
    <source>
        <dbReference type="ARBA" id="ARBA00022737"/>
    </source>
</evidence>
<feature type="domain" description="NB-ARC" evidence="3">
    <location>
        <begin position="168"/>
        <end position="322"/>
    </location>
</feature>
<dbReference type="Gramene" id="TraesSYM3B03G01806820.1">
    <property type="protein sequence ID" value="TraesSYM3B03G01806820.1"/>
    <property type="gene ID" value="TraesSYM3B03G01806820"/>
</dbReference>
<evidence type="ECO:0000313" key="5">
    <source>
        <dbReference type="EnsemblPlants" id="TraesCS3B02G576600.1"/>
    </source>
</evidence>
<reference evidence="5" key="1">
    <citation type="submission" date="2018-08" db="EMBL/GenBank/DDBJ databases">
        <authorList>
            <person name="Rossello M."/>
        </authorList>
    </citation>
    <scope>NUCLEOTIDE SEQUENCE [LARGE SCALE GENOMIC DNA]</scope>
    <source>
        <strain evidence="5">cv. Chinese Spring</strain>
    </source>
</reference>
<dbReference type="Gramene" id="TraesJAG3B03G01791170.1">
    <property type="protein sequence ID" value="TraesJAG3B03G01791170.1"/>
    <property type="gene ID" value="TraesJAG3B03G01791170"/>
</dbReference>
<dbReference type="GeneID" id="123072689"/>
<gene>
    <name evidence="5" type="primary">LOC123072689</name>
</gene>
<reference evidence="5" key="2">
    <citation type="submission" date="2018-10" db="UniProtKB">
        <authorList>
            <consortium name="EnsemblPlants"/>
        </authorList>
    </citation>
    <scope>IDENTIFICATION</scope>
</reference>
<dbReference type="InterPro" id="IPR032675">
    <property type="entry name" value="LRR_dom_sf"/>
</dbReference>
<dbReference type="Gramene" id="TraesSTA3B03G01772280.1">
    <property type="protein sequence ID" value="TraesSTA3B03G01772280.1"/>
    <property type="gene ID" value="TraesSTA3B03G01772280"/>
</dbReference>
<keyword evidence="2" id="KW-0611">Plant defense</keyword>
<dbReference type="SUPFAM" id="SSF52540">
    <property type="entry name" value="P-loop containing nucleoside triphosphate hydrolases"/>
    <property type="match status" value="1"/>
</dbReference>
<dbReference type="SUPFAM" id="SSF52058">
    <property type="entry name" value="L domain-like"/>
    <property type="match status" value="1"/>
</dbReference>
<dbReference type="GO" id="GO:0043531">
    <property type="term" value="F:ADP binding"/>
    <property type="evidence" value="ECO:0007669"/>
    <property type="project" value="InterPro"/>
</dbReference>